<evidence type="ECO:0000256" key="1">
    <source>
        <dbReference type="SAM" id="MobiDB-lite"/>
    </source>
</evidence>
<proteinExistence type="predicted"/>
<dbReference type="EMBL" id="JARXRN010000020">
    <property type="protein sequence ID" value="MDH5830079.1"/>
    <property type="molecule type" value="Genomic_DNA"/>
</dbReference>
<comment type="caution">
    <text evidence="2">The sequence shown here is derived from an EMBL/GenBank/DDBJ whole genome shotgun (WGS) entry which is preliminary data.</text>
</comment>
<keyword evidence="3" id="KW-1185">Reference proteome</keyword>
<sequence>MAPRKPRSNDTATTAIAPSGTTHLFTQRERKRPPAMSSERIADDLAAFREAGGRIEVLGTTRSLKKIGVQDADEGAAPTRSTKPVP</sequence>
<dbReference type="Proteomes" id="UP001156831">
    <property type="component" value="Unassembled WGS sequence"/>
</dbReference>
<evidence type="ECO:0000313" key="2">
    <source>
        <dbReference type="EMBL" id="MDH5830079.1"/>
    </source>
</evidence>
<feature type="region of interest" description="Disordered" evidence="1">
    <location>
        <begin position="1"/>
        <end position="37"/>
    </location>
</feature>
<gene>
    <name evidence="2" type="ORF">QFW80_06050</name>
</gene>
<evidence type="ECO:0000313" key="3">
    <source>
        <dbReference type="Proteomes" id="UP001156831"/>
    </source>
</evidence>
<feature type="compositionally biased region" description="Polar residues" evidence="1">
    <location>
        <begin position="9"/>
        <end position="25"/>
    </location>
</feature>
<protein>
    <submittedName>
        <fullName evidence="2">Uncharacterized protein</fullName>
    </submittedName>
</protein>
<name>A0ABT6JHC3_9GAMM</name>
<reference evidence="2 3" key="1">
    <citation type="submission" date="2023-04" db="EMBL/GenBank/DDBJ databases">
        <title>Luteimonas sp. M1R5S18.</title>
        <authorList>
            <person name="Sun J.-Q."/>
        </authorList>
    </citation>
    <scope>NUCLEOTIDE SEQUENCE [LARGE SCALE GENOMIC DNA]</scope>
    <source>
        <strain evidence="2 3">M1R5S18</strain>
    </source>
</reference>
<organism evidence="2 3">
    <name type="scientific">Luteimonas rhizosphaericola</name>
    <dbReference type="NCBI Taxonomy" id="3042024"/>
    <lineage>
        <taxon>Bacteria</taxon>
        <taxon>Pseudomonadati</taxon>
        <taxon>Pseudomonadota</taxon>
        <taxon>Gammaproteobacteria</taxon>
        <taxon>Lysobacterales</taxon>
        <taxon>Lysobacteraceae</taxon>
        <taxon>Luteimonas</taxon>
    </lineage>
</organism>
<accession>A0ABT6JHC3</accession>
<dbReference type="RefSeq" id="WP_280600538.1">
    <property type="nucleotide sequence ID" value="NZ_JARXRN010000020.1"/>
</dbReference>